<dbReference type="AlphaFoldDB" id="A0A2K2HC20"/>
<reference evidence="2 3" key="1">
    <citation type="journal article" date="2018" name="Genome Announc.">
        <title>Genome Sequence of Geothermobacter sp. HR-1 Iron Reducer from the Loihi Seamount.</title>
        <authorList>
            <person name="Smith H."/>
            <person name="Abuyen K."/>
            <person name="Tremblay J."/>
            <person name="Savalia P."/>
            <person name="Perez-Rodriguez I."/>
            <person name="Emerson D."/>
            <person name="Tully B."/>
            <person name="Amend J."/>
        </authorList>
    </citation>
    <scope>NUCLEOTIDE SEQUENCE [LARGE SCALE GENOMIC DNA]</scope>
    <source>
        <strain evidence="2 3">HR-1</strain>
    </source>
</reference>
<dbReference type="EMBL" id="PPFX01000008">
    <property type="protein sequence ID" value="PNU20791.1"/>
    <property type="molecule type" value="Genomic_DNA"/>
</dbReference>
<dbReference type="InterPro" id="IPR003399">
    <property type="entry name" value="Mce/MlaD"/>
</dbReference>
<evidence type="ECO:0000313" key="2">
    <source>
        <dbReference type="EMBL" id="PNU20791.1"/>
    </source>
</evidence>
<comment type="caution">
    <text evidence="2">The sequence shown here is derived from an EMBL/GenBank/DDBJ whole genome shotgun (WGS) entry which is preliminary data.</text>
</comment>
<sequence length="148" mass="16179">MKKFNIEIAVGLFLVLSFLCFAYISVKLGNLNLFGNPTYQVVARFESISGLKVGANIEIAGVKVGRVAAIHLDQNDYEAVVNLEINNKTRIQEDSIASIRSAGIIGDKYVSISPGGSDDYLKAGDEITETESAINIEELISKYIFEKD</sequence>
<organism evidence="2 3">
    <name type="scientific">Geothermobacter hydrogeniphilus</name>
    <dbReference type="NCBI Taxonomy" id="1969733"/>
    <lineage>
        <taxon>Bacteria</taxon>
        <taxon>Pseudomonadati</taxon>
        <taxon>Thermodesulfobacteriota</taxon>
        <taxon>Desulfuromonadia</taxon>
        <taxon>Desulfuromonadales</taxon>
        <taxon>Geothermobacteraceae</taxon>
        <taxon>Geothermobacter</taxon>
    </lineage>
</organism>
<dbReference type="GO" id="GO:0005543">
    <property type="term" value="F:phospholipid binding"/>
    <property type="evidence" value="ECO:0007669"/>
    <property type="project" value="TreeGrafter"/>
</dbReference>
<gene>
    <name evidence="2" type="primary">mlaD</name>
    <name evidence="2" type="ORF">C2E25_05210</name>
</gene>
<dbReference type="InterPro" id="IPR052336">
    <property type="entry name" value="MlaD_Phospholipid_Transporter"/>
</dbReference>
<feature type="domain" description="Mce/MlaD" evidence="1">
    <location>
        <begin position="37"/>
        <end position="115"/>
    </location>
</feature>
<dbReference type="PANTHER" id="PTHR33371:SF4">
    <property type="entry name" value="INTERMEMBRANE PHOSPHOLIPID TRANSPORT SYSTEM BINDING PROTEIN MLAD"/>
    <property type="match status" value="1"/>
</dbReference>
<evidence type="ECO:0000313" key="3">
    <source>
        <dbReference type="Proteomes" id="UP000236340"/>
    </source>
</evidence>
<dbReference type="GO" id="GO:0005548">
    <property type="term" value="F:phospholipid transporter activity"/>
    <property type="evidence" value="ECO:0007669"/>
    <property type="project" value="TreeGrafter"/>
</dbReference>
<dbReference type="PANTHER" id="PTHR33371">
    <property type="entry name" value="INTERMEMBRANE PHOSPHOLIPID TRANSPORT SYSTEM BINDING PROTEIN MLAD-RELATED"/>
    <property type="match status" value="1"/>
</dbReference>
<dbReference type="NCBIfam" id="TIGR04430">
    <property type="entry name" value="OM_asym_MlaD"/>
    <property type="match status" value="1"/>
</dbReference>
<dbReference type="Pfam" id="PF02470">
    <property type="entry name" value="MlaD"/>
    <property type="match status" value="1"/>
</dbReference>
<accession>A0A2K2HC20</accession>
<proteinExistence type="predicted"/>
<dbReference type="InterPro" id="IPR030970">
    <property type="entry name" value="ABC_MlaD"/>
</dbReference>
<name>A0A2K2HC20_9BACT</name>
<dbReference type="OrthoDB" id="9788420at2"/>
<dbReference type="RefSeq" id="WP_103114731.1">
    <property type="nucleotide sequence ID" value="NZ_PPFX01000008.1"/>
</dbReference>
<dbReference type="Proteomes" id="UP000236340">
    <property type="component" value="Unassembled WGS sequence"/>
</dbReference>
<protein>
    <submittedName>
        <fullName evidence="2">Outer membrane lipid asymmetry maintenance protein MlaD</fullName>
    </submittedName>
</protein>
<evidence type="ECO:0000259" key="1">
    <source>
        <dbReference type="Pfam" id="PF02470"/>
    </source>
</evidence>